<organism evidence="2 3">
    <name type="scientific">Mannheimia haemolytica</name>
    <name type="common">Pasteurella haemolytica</name>
    <dbReference type="NCBI Taxonomy" id="75985"/>
    <lineage>
        <taxon>Bacteria</taxon>
        <taxon>Pseudomonadati</taxon>
        <taxon>Pseudomonadota</taxon>
        <taxon>Gammaproteobacteria</taxon>
        <taxon>Pasteurellales</taxon>
        <taxon>Pasteurellaceae</taxon>
        <taxon>Mannheimia</taxon>
    </lineage>
</organism>
<reference evidence="2 3" key="1">
    <citation type="submission" date="2018-06" db="EMBL/GenBank/DDBJ databases">
        <authorList>
            <consortium name="Pathogen Informatics"/>
            <person name="Doyle S."/>
        </authorList>
    </citation>
    <scope>NUCLEOTIDE SEQUENCE [LARGE SCALE GENOMIC DNA]</scope>
    <source>
        <strain evidence="2 3">NCTC10638</strain>
    </source>
</reference>
<proteinExistence type="predicted"/>
<evidence type="ECO:0000313" key="2">
    <source>
        <dbReference type="EMBL" id="STY60296.1"/>
    </source>
</evidence>
<dbReference type="STRING" id="75985.WC39_11570"/>
<dbReference type="InterPro" id="IPR000914">
    <property type="entry name" value="SBP_5_dom"/>
</dbReference>
<dbReference type="Pfam" id="PF00496">
    <property type="entry name" value="SBP_bac_5"/>
    <property type="match status" value="1"/>
</dbReference>
<evidence type="ECO:0000313" key="3">
    <source>
        <dbReference type="Proteomes" id="UP000254802"/>
    </source>
</evidence>
<dbReference type="Proteomes" id="UP000254802">
    <property type="component" value="Unassembled WGS sequence"/>
</dbReference>
<dbReference type="AlphaFoldDB" id="A0A378MXP1"/>
<evidence type="ECO:0000259" key="1">
    <source>
        <dbReference type="Pfam" id="PF00496"/>
    </source>
</evidence>
<accession>A0A378MXP1</accession>
<name>A0A378MXP1_MANHA</name>
<dbReference type="SUPFAM" id="SSF53850">
    <property type="entry name" value="Periplasmic binding protein-like II"/>
    <property type="match status" value="1"/>
</dbReference>
<dbReference type="Gene3D" id="3.10.105.10">
    <property type="entry name" value="Dipeptide-binding Protein, Domain 3"/>
    <property type="match status" value="1"/>
</dbReference>
<sequence length="112" mass="12206">MVDIAKIKQNLTASGYTFDEQGRLTKDGKPFSFTMRTFSDRPELPVIATILQAQWKQIGVEVNVSVGNFSEIPAGHQDGSLEMALYALNYGKTLDPYGVIASDFANGGSDWG</sequence>
<protein>
    <submittedName>
        <fullName evidence="2">Nickel ABC transporter, nickel/metallophore periplasmic binding protein</fullName>
    </submittedName>
</protein>
<feature type="domain" description="Solute-binding protein family 5" evidence="1">
    <location>
        <begin position="3"/>
        <end position="108"/>
    </location>
</feature>
<gene>
    <name evidence="2" type="ORF">NCTC10638_01490</name>
</gene>
<dbReference type="EMBL" id="UGPN01000002">
    <property type="protein sequence ID" value="STY60296.1"/>
    <property type="molecule type" value="Genomic_DNA"/>
</dbReference>